<dbReference type="AlphaFoldDB" id="A0A0B1PBB9"/>
<dbReference type="OMA" id="QDIACET"/>
<evidence type="ECO:0000313" key="4">
    <source>
        <dbReference type="Proteomes" id="UP000030854"/>
    </source>
</evidence>
<reference evidence="3 4" key="1">
    <citation type="journal article" date="2014" name="BMC Genomics">
        <title>Adaptive genomic structural variation in the grape powdery mildew pathogen, Erysiphe necator.</title>
        <authorList>
            <person name="Jones L."/>
            <person name="Riaz S."/>
            <person name="Morales-Cruz A."/>
            <person name="Amrine K.C."/>
            <person name="McGuire B."/>
            <person name="Gubler W.D."/>
            <person name="Walker M.A."/>
            <person name="Cantu D."/>
        </authorList>
    </citation>
    <scope>NUCLEOTIDE SEQUENCE [LARGE SCALE GENOMIC DNA]</scope>
    <source>
        <strain evidence="4">c</strain>
    </source>
</reference>
<gene>
    <name evidence="3" type="ORF">EV44_g2998</name>
</gene>
<dbReference type="EMBL" id="JNVN01000983">
    <property type="protein sequence ID" value="KHJ34231.1"/>
    <property type="molecule type" value="Genomic_DNA"/>
</dbReference>
<comment type="caution">
    <text evidence="3">The sequence shown here is derived from an EMBL/GenBank/DDBJ whole genome shotgun (WGS) entry which is preliminary data.</text>
</comment>
<feature type="region of interest" description="Disordered" evidence="2">
    <location>
        <begin position="364"/>
        <end position="390"/>
    </location>
</feature>
<dbReference type="HOGENOM" id="CLU_507342_0_0_1"/>
<feature type="coiled-coil region" evidence="1">
    <location>
        <begin position="218"/>
        <end position="272"/>
    </location>
</feature>
<proteinExistence type="predicted"/>
<evidence type="ECO:0000256" key="1">
    <source>
        <dbReference type="SAM" id="Coils"/>
    </source>
</evidence>
<feature type="compositionally biased region" description="Basic and acidic residues" evidence="2">
    <location>
        <begin position="364"/>
        <end position="386"/>
    </location>
</feature>
<dbReference type="Proteomes" id="UP000030854">
    <property type="component" value="Unassembled WGS sequence"/>
</dbReference>
<keyword evidence="1" id="KW-0175">Coiled coil</keyword>
<sequence length="537" mass="61299">MEVVICYCLKCKSEIGRFRNAWNGIGNTYFSPIYNLVSGAGLETTGDIYEAANGSSIQNSLLRDVVCAKCRVVLGLRCDSAPDNHILKQNQLILRLKETTIISEGSGKVADLSVLKVIPLKDDKNTNSSTFPQTPSTIPSIRPSVSHSSFRNHKFSGVYGDFSEQHNSKRLQEIAQPKQHDFETEINSLTIGVEKFRGWAEETILSQQKDIDRLSGTMLRIERDMQTLKSYMQELNNKFASDYHSKNQCKEVAEVRNEIKRVNVRLDQKEEVPEWNKAASLLARNMKTIAGDVKKLSSQAEKISGFKKTLEDLASRLEYLEIQDQSIDYEKIPSLNRDISSETLSLKRNHDLVERNAWDRRKTDDQARMKFKKQRSDEIRQKEDLKSNSQKQNLDIVDLVSPEPDLLNVDKKDKINLEQDNLPAFKRGISHQTPQVLIRASNNAVNLLLQESKKSPEFPPRAGSITDPKSHLLLKNDVIEEDKKRRKSNSIIQDSSKRLYPILSDNIERKTDNLELNHYAKLVGRHLRARKSKALKD</sequence>
<accession>A0A0B1PBB9</accession>
<keyword evidence="4" id="KW-1185">Reference proteome</keyword>
<organism evidence="3 4">
    <name type="scientific">Uncinula necator</name>
    <name type="common">Grape powdery mildew</name>
    <dbReference type="NCBI Taxonomy" id="52586"/>
    <lineage>
        <taxon>Eukaryota</taxon>
        <taxon>Fungi</taxon>
        <taxon>Dikarya</taxon>
        <taxon>Ascomycota</taxon>
        <taxon>Pezizomycotina</taxon>
        <taxon>Leotiomycetes</taxon>
        <taxon>Erysiphales</taxon>
        <taxon>Erysiphaceae</taxon>
        <taxon>Erysiphe</taxon>
    </lineage>
</organism>
<evidence type="ECO:0000256" key="2">
    <source>
        <dbReference type="SAM" id="MobiDB-lite"/>
    </source>
</evidence>
<feature type="region of interest" description="Disordered" evidence="2">
    <location>
        <begin position="126"/>
        <end position="145"/>
    </location>
</feature>
<protein>
    <submittedName>
        <fullName evidence="3">Uncharacterized protein</fullName>
    </submittedName>
</protein>
<dbReference type="STRING" id="52586.A0A0B1PBB9"/>
<name>A0A0B1PBB9_UNCNE</name>
<evidence type="ECO:0000313" key="3">
    <source>
        <dbReference type="EMBL" id="KHJ34231.1"/>
    </source>
</evidence>